<dbReference type="NCBIfam" id="TIGR00251">
    <property type="entry name" value="DUF167 family protein"/>
    <property type="match status" value="1"/>
</dbReference>
<gene>
    <name evidence="2" type="ORF">SAMN05444002_0162</name>
</gene>
<protein>
    <submittedName>
        <fullName evidence="2">Uncharacterized protein</fullName>
    </submittedName>
</protein>
<dbReference type="Pfam" id="PF02594">
    <property type="entry name" value="DUF167"/>
    <property type="match status" value="1"/>
</dbReference>
<dbReference type="SUPFAM" id="SSF69786">
    <property type="entry name" value="YggU-like"/>
    <property type="match status" value="1"/>
</dbReference>
<dbReference type="Proteomes" id="UP000184932">
    <property type="component" value="Unassembled WGS sequence"/>
</dbReference>
<dbReference type="AlphaFoldDB" id="A0A1N6DZ24"/>
<dbReference type="Gene3D" id="3.30.1200.10">
    <property type="entry name" value="YggU-like"/>
    <property type="match status" value="1"/>
</dbReference>
<organism evidence="2 3">
    <name type="scientific">Vannielia litorea</name>
    <dbReference type="NCBI Taxonomy" id="1217970"/>
    <lineage>
        <taxon>Bacteria</taxon>
        <taxon>Pseudomonadati</taxon>
        <taxon>Pseudomonadota</taxon>
        <taxon>Alphaproteobacteria</taxon>
        <taxon>Rhodobacterales</taxon>
        <taxon>Paracoccaceae</taxon>
        <taxon>Vannielia</taxon>
    </lineage>
</organism>
<keyword evidence="3" id="KW-1185">Reference proteome</keyword>
<sequence>MAKPRMQKGSFAHLAEPGSTLVVRATPNARHDTVLLQGSLVLVTTTASPEGGKANVAVRRNLAHALGVAPTRLTLVSGATSRDKQFRLD</sequence>
<name>A0A1N6DZ24_9RHOB</name>
<accession>A0A1N6DZ24</accession>
<dbReference type="STRING" id="1217970.SAMN05444002_0162"/>
<dbReference type="InterPro" id="IPR036591">
    <property type="entry name" value="YggU-like_sf"/>
</dbReference>
<comment type="similarity">
    <text evidence="1">Belongs to the UPF0235 family.</text>
</comment>
<dbReference type="InterPro" id="IPR003746">
    <property type="entry name" value="DUF167"/>
</dbReference>
<dbReference type="EMBL" id="FSRL01000001">
    <property type="protein sequence ID" value="SIN76025.1"/>
    <property type="molecule type" value="Genomic_DNA"/>
</dbReference>
<proteinExistence type="inferred from homology"/>
<evidence type="ECO:0000313" key="2">
    <source>
        <dbReference type="EMBL" id="SIN76025.1"/>
    </source>
</evidence>
<reference evidence="3" key="1">
    <citation type="submission" date="2016-11" db="EMBL/GenBank/DDBJ databases">
        <authorList>
            <person name="Varghese N."/>
            <person name="Submissions S."/>
        </authorList>
    </citation>
    <scope>NUCLEOTIDE SEQUENCE [LARGE SCALE GENOMIC DNA]</scope>
    <source>
        <strain evidence="3">DSM 29440</strain>
    </source>
</reference>
<evidence type="ECO:0000256" key="1">
    <source>
        <dbReference type="ARBA" id="ARBA00010364"/>
    </source>
</evidence>
<dbReference type="SMART" id="SM01152">
    <property type="entry name" value="DUF167"/>
    <property type="match status" value="1"/>
</dbReference>
<evidence type="ECO:0000313" key="3">
    <source>
        <dbReference type="Proteomes" id="UP000184932"/>
    </source>
</evidence>